<organism evidence="1 2">
    <name type="scientific">Vreelandella alkaliphila</name>
    <dbReference type="NCBI Taxonomy" id="272774"/>
    <lineage>
        <taxon>Bacteria</taxon>
        <taxon>Pseudomonadati</taxon>
        <taxon>Pseudomonadota</taxon>
        <taxon>Gammaproteobacteria</taxon>
        <taxon>Oceanospirillales</taxon>
        <taxon>Halomonadaceae</taxon>
        <taxon>Vreelandella</taxon>
    </lineage>
</organism>
<dbReference type="RefSeq" id="WP_095603276.1">
    <property type="nucleotide sequence ID" value="NZ_NSKA01000002.1"/>
</dbReference>
<evidence type="ECO:0000313" key="1">
    <source>
        <dbReference type="EMBL" id="PAU72998.1"/>
    </source>
</evidence>
<keyword evidence="2" id="KW-1185">Reference proteome</keyword>
<accession>A0ABX4HKW9</accession>
<dbReference type="Proteomes" id="UP000218675">
    <property type="component" value="Unassembled WGS sequence"/>
</dbReference>
<comment type="caution">
    <text evidence="1">The sequence shown here is derived from an EMBL/GenBank/DDBJ whole genome shotgun (WGS) entry which is preliminary data.</text>
</comment>
<reference evidence="1 2" key="1">
    <citation type="submission" date="2017-08" db="EMBL/GenBank/DDBJ databases">
        <title>Halomonas binhaiensis sp. nov., isolated from saline alkaline soil.</title>
        <authorList>
            <person name="Wang D."/>
            <person name="Zhang G."/>
        </authorList>
    </citation>
    <scope>NUCLEOTIDE SEQUENCE [LARGE SCALE GENOMIC DNA]</scope>
    <source>
        <strain evidence="1 2">WN018</strain>
    </source>
</reference>
<evidence type="ECO:0000313" key="2">
    <source>
        <dbReference type="Proteomes" id="UP000218675"/>
    </source>
</evidence>
<proteinExistence type="predicted"/>
<gene>
    <name evidence="1" type="ORF">CK497_07755</name>
</gene>
<name>A0ABX4HKW9_9GAMM</name>
<evidence type="ECO:0008006" key="3">
    <source>
        <dbReference type="Google" id="ProtNLM"/>
    </source>
</evidence>
<dbReference type="EMBL" id="NSKA01000002">
    <property type="protein sequence ID" value="PAU72998.1"/>
    <property type="molecule type" value="Genomic_DNA"/>
</dbReference>
<sequence>MVIETATISETELGAYCRDKELYPEQIQQWKAAFLEGAGRQEEQEKAAKKQRKEDRKTIEQLKAEVRRLSPPKCKPDWKFPCIILA</sequence>
<protein>
    <recommendedName>
        <fullName evidence="3">Transposase</fullName>
    </recommendedName>
</protein>